<reference evidence="1" key="2">
    <citation type="submission" date="2025-08" db="UniProtKB">
        <authorList>
            <consortium name="Ensembl"/>
        </authorList>
    </citation>
    <scope>IDENTIFICATION</scope>
    <source>
        <strain evidence="1">Thorbecke</strain>
    </source>
</reference>
<dbReference type="EMBL" id="AAGW02001698">
    <property type="status" value="NOT_ANNOTATED_CDS"/>
    <property type="molecule type" value="Genomic_DNA"/>
</dbReference>
<reference evidence="1 2" key="1">
    <citation type="journal article" date="2011" name="Nature">
        <title>A high-resolution map of human evolutionary constraint using 29 mammals.</title>
        <authorList>
            <person name="Lindblad-Toh K."/>
            <person name="Garber M."/>
            <person name="Zuk O."/>
            <person name="Lin M.F."/>
            <person name="Parker B.J."/>
            <person name="Washietl S."/>
            <person name="Kheradpour P."/>
            <person name="Ernst J."/>
            <person name="Jordan G."/>
            <person name="Mauceli E."/>
            <person name="Ward L.D."/>
            <person name="Lowe C.B."/>
            <person name="Holloway A.K."/>
            <person name="Clamp M."/>
            <person name="Gnerre S."/>
            <person name="Alfoldi J."/>
            <person name="Beal K."/>
            <person name="Chang J."/>
            <person name="Clawson H."/>
            <person name="Cuff J."/>
            <person name="Di Palma F."/>
            <person name="Fitzgerald S."/>
            <person name="Flicek P."/>
            <person name="Guttman M."/>
            <person name="Hubisz M.J."/>
            <person name="Jaffe D.B."/>
            <person name="Jungreis I."/>
            <person name="Kent W.J."/>
            <person name="Kostka D."/>
            <person name="Lara M."/>
            <person name="Martins A.L."/>
            <person name="Massingham T."/>
            <person name="Moltke I."/>
            <person name="Raney B.J."/>
            <person name="Rasmussen M.D."/>
            <person name="Robinson J."/>
            <person name="Stark A."/>
            <person name="Vilella A.J."/>
            <person name="Wen J."/>
            <person name="Xie X."/>
            <person name="Zody M.C."/>
            <person name="Baldwin J."/>
            <person name="Bloom T."/>
            <person name="Chin C.W."/>
            <person name="Heiman D."/>
            <person name="Nicol R."/>
            <person name="Nusbaum C."/>
            <person name="Young S."/>
            <person name="Wilkinson J."/>
            <person name="Worley K.C."/>
            <person name="Kovar C.L."/>
            <person name="Muzny D.M."/>
            <person name="Gibbs R.A."/>
            <person name="Cree A."/>
            <person name="Dihn H.H."/>
            <person name="Fowler G."/>
            <person name="Jhangiani S."/>
            <person name="Joshi V."/>
            <person name="Lee S."/>
            <person name="Lewis L.R."/>
            <person name="Nazareth L.V."/>
            <person name="Okwuonu G."/>
            <person name="Santibanez J."/>
            <person name="Warren W.C."/>
            <person name="Mardis E.R."/>
            <person name="Weinstock G.M."/>
            <person name="Wilson R.K."/>
            <person name="Delehaunty K."/>
            <person name="Dooling D."/>
            <person name="Fronik C."/>
            <person name="Fulton L."/>
            <person name="Fulton B."/>
            <person name="Graves T."/>
            <person name="Minx P."/>
            <person name="Sodergren E."/>
            <person name="Birney E."/>
            <person name="Margulies E.H."/>
            <person name="Herrero J."/>
            <person name="Green E.D."/>
            <person name="Haussler D."/>
            <person name="Siepel A."/>
            <person name="Goldman N."/>
            <person name="Pollard K.S."/>
            <person name="Pedersen J.S."/>
            <person name="Lander E.S."/>
            <person name="Kellis M."/>
        </authorList>
    </citation>
    <scope>NUCLEOTIDE SEQUENCE [LARGE SCALE GENOMIC DNA]</scope>
    <source>
        <strain evidence="1 2">Thorbecke inbred</strain>
    </source>
</reference>
<proteinExistence type="predicted"/>
<name>A0A5F9DMV1_RABIT</name>
<evidence type="ECO:0000313" key="1">
    <source>
        <dbReference type="Ensembl" id="ENSOCUP00000046809.1"/>
    </source>
</evidence>
<reference evidence="1" key="3">
    <citation type="submission" date="2025-09" db="UniProtKB">
        <authorList>
            <consortium name="Ensembl"/>
        </authorList>
    </citation>
    <scope>IDENTIFICATION</scope>
    <source>
        <strain evidence="1">Thorbecke</strain>
    </source>
</reference>
<accession>A0A5F9DMV1</accession>
<organism evidence="1 2">
    <name type="scientific">Oryctolagus cuniculus</name>
    <name type="common">Rabbit</name>
    <dbReference type="NCBI Taxonomy" id="9986"/>
    <lineage>
        <taxon>Eukaryota</taxon>
        <taxon>Metazoa</taxon>
        <taxon>Chordata</taxon>
        <taxon>Craniata</taxon>
        <taxon>Vertebrata</taxon>
        <taxon>Euteleostomi</taxon>
        <taxon>Mammalia</taxon>
        <taxon>Eutheria</taxon>
        <taxon>Euarchontoglires</taxon>
        <taxon>Glires</taxon>
        <taxon>Lagomorpha</taxon>
        <taxon>Leporidae</taxon>
        <taxon>Oryctolagus</taxon>
    </lineage>
</organism>
<dbReference type="Bgee" id="ENSOCUG00000035286">
    <property type="expression patterns" value="Expressed in autopod skin and 14 other cell types or tissues"/>
</dbReference>
<dbReference type="Proteomes" id="UP000001811">
    <property type="component" value="Chromosome 13"/>
</dbReference>
<dbReference type="InParanoid" id="A0A5F9DMV1"/>
<sequence length="120" mass="12607">PGLPWGAGPKPCVVQLTKPSSPDSALPRLPVCWLDLGSHGHYVTLCLAKWVSTSTGSVAWGSVIQTGFTKLNSYIQGKIGKGVGNKDDSSGDKLLEPGSGLLLSKTDPPKMLESAYTIKN</sequence>
<keyword evidence="2" id="KW-1185">Reference proteome</keyword>
<evidence type="ECO:0000313" key="2">
    <source>
        <dbReference type="Proteomes" id="UP000001811"/>
    </source>
</evidence>
<dbReference type="AlphaFoldDB" id="A0A5F9DMV1"/>
<dbReference type="SMR" id="A0A5F9DMV1"/>
<dbReference type="Ensembl" id="ENSOCUT00000035564.1">
    <property type="protein sequence ID" value="ENSOCUP00000046809.1"/>
    <property type="gene ID" value="ENSOCUG00000035286.1"/>
</dbReference>
<protein>
    <submittedName>
        <fullName evidence="1">Uncharacterized protein</fullName>
    </submittedName>
</protein>